<evidence type="ECO:0000256" key="2">
    <source>
        <dbReference type="PROSITE-ProRule" id="PRU00497"/>
    </source>
</evidence>
<name>A0ABD2W430_9HYME</name>
<organism evidence="4 5">
    <name type="scientific">Trichogramma kaykai</name>
    <dbReference type="NCBI Taxonomy" id="54128"/>
    <lineage>
        <taxon>Eukaryota</taxon>
        <taxon>Metazoa</taxon>
        <taxon>Ecdysozoa</taxon>
        <taxon>Arthropoda</taxon>
        <taxon>Hexapoda</taxon>
        <taxon>Insecta</taxon>
        <taxon>Pterygota</taxon>
        <taxon>Neoptera</taxon>
        <taxon>Endopterygota</taxon>
        <taxon>Hymenoptera</taxon>
        <taxon>Apocrita</taxon>
        <taxon>Proctotrupomorpha</taxon>
        <taxon>Chalcidoidea</taxon>
        <taxon>Trichogrammatidae</taxon>
        <taxon>Trichogramma</taxon>
    </lineage>
</organism>
<gene>
    <name evidence="4" type="ORF">TKK_017298</name>
</gene>
<keyword evidence="5" id="KW-1185">Reference proteome</keyword>
<accession>A0ABD2W430</accession>
<dbReference type="PANTHER" id="PTHR12236:SF79">
    <property type="entry name" value="CUTICULAR PROTEIN 50CB-RELATED"/>
    <property type="match status" value="1"/>
</dbReference>
<dbReference type="PANTHER" id="PTHR12236">
    <property type="entry name" value="STRUCTURAL CONTITUENT OF CUTICLE"/>
    <property type="match status" value="1"/>
</dbReference>
<evidence type="ECO:0000256" key="1">
    <source>
        <dbReference type="ARBA" id="ARBA00022460"/>
    </source>
</evidence>
<comment type="caution">
    <text evidence="4">The sequence shown here is derived from an EMBL/GenBank/DDBJ whole genome shotgun (WGS) entry which is preliminary data.</text>
</comment>
<dbReference type="EMBL" id="JBJJXI010000137">
    <property type="protein sequence ID" value="KAL3387341.1"/>
    <property type="molecule type" value="Genomic_DNA"/>
</dbReference>
<dbReference type="AlphaFoldDB" id="A0ABD2W430"/>
<evidence type="ECO:0008006" key="6">
    <source>
        <dbReference type="Google" id="ProtNLM"/>
    </source>
</evidence>
<evidence type="ECO:0000313" key="5">
    <source>
        <dbReference type="Proteomes" id="UP001627154"/>
    </source>
</evidence>
<protein>
    <recommendedName>
        <fullName evidence="6">Pro-resilin</fullName>
    </recommendedName>
</protein>
<sequence>MIGGALGSLEPSSGYSYEAPPNRLYLPSEAEPPNRSYLPPASGSSSDLEGILRRQQSTYPTADYSFSYAVRDEKAPSGRNAFHSTSPSFYGQQERRHGSMTRGSYHVLLPDGRLQLVEYEADERGFRPRITYKQTGQAKKSVSGAAYATYRRPASAAAADSVPYFPTVSSYRTTTPAYTARSNNLYLYS</sequence>
<evidence type="ECO:0000256" key="3">
    <source>
        <dbReference type="SAM" id="MobiDB-lite"/>
    </source>
</evidence>
<dbReference type="InterPro" id="IPR051217">
    <property type="entry name" value="Insect_Cuticle_Struc_Prot"/>
</dbReference>
<dbReference type="Proteomes" id="UP001627154">
    <property type="component" value="Unassembled WGS sequence"/>
</dbReference>
<evidence type="ECO:0000313" key="4">
    <source>
        <dbReference type="EMBL" id="KAL3387341.1"/>
    </source>
</evidence>
<dbReference type="GO" id="GO:0042302">
    <property type="term" value="F:structural constituent of cuticle"/>
    <property type="evidence" value="ECO:0007669"/>
    <property type="project" value="UniProtKB-UniRule"/>
</dbReference>
<reference evidence="4 5" key="1">
    <citation type="journal article" date="2024" name="bioRxiv">
        <title>A reference genome for Trichogramma kaykai: A tiny desert-dwelling parasitoid wasp with competing sex-ratio distorters.</title>
        <authorList>
            <person name="Culotta J."/>
            <person name="Lindsey A.R."/>
        </authorList>
    </citation>
    <scope>NUCLEOTIDE SEQUENCE [LARGE SCALE GENOMIC DNA]</scope>
    <source>
        <strain evidence="4 5">KSX58</strain>
    </source>
</reference>
<dbReference type="InterPro" id="IPR031311">
    <property type="entry name" value="CHIT_BIND_RR_consensus"/>
</dbReference>
<keyword evidence="1 2" id="KW-0193">Cuticle</keyword>
<proteinExistence type="predicted"/>
<dbReference type="Pfam" id="PF00379">
    <property type="entry name" value="Chitin_bind_4"/>
    <property type="match status" value="1"/>
</dbReference>
<dbReference type="InterPro" id="IPR000618">
    <property type="entry name" value="Insect_cuticle"/>
</dbReference>
<dbReference type="PROSITE" id="PS00233">
    <property type="entry name" value="CHIT_BIND_RR_1"/>
    <property type="match status" value="1"/>
</dbReference>
<dbReference type="PROSITE" id="PS51155">
    <property type="entry name" value="CHIT_BIND_RR_2"/>
    <property type="match status" value="1"/>
</dbReference>
<feature type="region of interest" description="Disordered" evidence="3">
    <location>
        <begin position="1"/>
        <end position="48"/>
    </location>
</feature>